<evidence type="ECO:0000313" key="9">
    <source>
        <dbReference type="EMBL" id="KAF0693822.1"/>
    </source>
</evidence>
<dbReference type="InterPro" id="IPR000177">
    <property type="entry name" value="Apple"/>
</dbReference>
<dbReference type="InterPro" id="IPR004843">
    <property type="entry name" value="Calcineurin-like_PHP"/>
</dbReference>
<dbReference type="Pfam" id="PF00149">
    <property type="entry name" value="Metallophos"/>
    <property type="match status" value="1"/>
</dbReference>
<dbReference type="GO" id="GO:0006508">
    <property type="term" value="P:proteolysis"/>
    <property type="evidence" value="ECO:0007669"/>
    <property type="project" value="InterPro"/>
</dbReference>
<evidence type="ECO:0000256" key="5">
    <source>
        <dbReference type="ARBA" id="ARBA00023180"/>
    </source>
</evidence>
<comment type="similarity">
    <text evidence="6">Belongs to the metallophosphoesterase superfamily. Purple acid phosphatase family.</text>
</comment>
<sequence length="916" mass="96848">MLSATKLALLSAAMAAAYAQVFNQVHLGLTSKEAQNCAGGVAVSFASNQSTPFTVQYHAGTTPLGAVQTTVDSYTFQETPSVLYTSPFLHTAFLCDLKPNTVHSYAIGGAAATSFSTPPVVGTDAPTVLSVVGDVGTEHTNETLSNMVSPIKGLRPQALAIVGDWSYANGHQPIWDTFFNQGQPVFEKYPTLGINGNHEVIKGGGDSGNKDIGPDRYTGYLKRVVTPISDAAKKAFKTHYSYNFGSIHAVFLNDYSGYMGLDKVVGTPEWLAVRQEQIDWFKADLAAVDREVTPWVIVFKHNPFYNTWGDHQCQCGPTLFEIGDVDACWKGDKAQDPQQAKEPACSMQAKLEDLYQEYAVDLVMAGHVHAYERTEHIFKNKIDATGPVYVTMGAGGHGTADPKIPNVPAWSVASFNEVAGASRLIATKTKLEVMWRKNGQEDAADAFTLTRESGGYSTLAPRTTTVAPATTTTATPTTTTTVAPTTTTTTVTPTTTPCPTDVTSKPTTTLATTTPCPTDVTPKPTTVTTTPCPTDVTPKPTSVTTTPCPTDLTPKPTAVTTTPCPTDVTPKPTSVTTTPCPTDLTPKPTAVTTTPCPTDVTPKPTSVTTTPCPTDLTPKPTAVTTTPCPTDVTPKPTSVTTTPCPTDLTPKPTAVTTTPCPTDITPKPTAVTTTPCPTDVTPKPTTVTTTPCPTDYTPKPTTVTTTPCPTDVTPKPTSTTLSPVATTTTVKPTTTSSKPTTTTSTPTTTFSKPTTTTPKPTTTTSKPTTGAPSQCSAPVDGVDYYGHDIKSVSCATADVCCDECATTSGCVAYVWTPWQDGTCFLKWKVGKTTPYWGAIAAQKPYNGPTCDAPESNVDYFGNDLEAVEANVDDCCALCLTHDDCQGYSHFDGVCYLKSELGYATKKEGVVSAVRLA</sequence>
<dbReference type="SMART" id="SM00223">
    <property type="entry name" value="APPLE"/>
    <property type="match status" value="2"/>
</dbReference>
<accession>A0A485L2P8</accession>
<gene>
    <name evidence="10" type="primary">Aste57867_15242</name>
    <name evidence="9" type="ORF">As57867_015186</name>
    <name evidence="10" type="ORF">ASTE57867_15242</name>
</gene>
<evidence type="ECO:0000256" key="7">
    <source>
        <dbReference type="SAM" id="MobiDB-lite"/>
    </source>
</evidence>
<dbReference type="PANTHER" id="PTHR22953:SF153">
    <property type="entry name" value="PURPLE ACID PHOSPHATASE"/>
    <property type="match status" value="1"/>
</dbReference>
<reference evidence="9" key="2">
    <citation type="submission" date="2019-06" db="EMBL/GenBank/DDBJ databases">
        <title>Genomics analysis of Aphanomyces spp. identifies a new class of oomycete effector associated with host adaptation.</title>
        <authorList>
            <person name="Gaulin E."/>
        </authorList>
    </citation>
    <scope>NUCLEOTIDE SEQUENCE</scope>
    <source>
        <strain evidence="9">CBS 578.67</strain>
    </source>
</reference>
<evidence type="ECO:0000313" key="11">
    <source>
        <dbReference type="Proteomes" id="UP000332933"/>
    </source>
</evidence>
<dbReference type="Pfam" id="PF14008">
    <property type="entry name" value="Metallophos_C"/>
    <property type="match status" value="1"/>
</dbReference>
<dbReference type="InterPro" id="IPR003609">
    <property type="entry name" value="Pan_app"/>
</dbReference>
<feature type="domain" description="Apple" evidence="8">
    <location>
        <begin position="775"/>
        <end position="850"/>
    </location>
</feature>
<dbReference type="GO" id="GO:0005576">
    <property type="term" value="C:extracellular region"/>
    <property type="evidence" value="ECO:0007669"/>
    <property type="project" value="InterPro"/>
</dbReference>
<evidence type="ECO:0000313" key="10">
    <source>
        <dbReference type="EMBL" id="VFT92051.1"/>
    </source>
</evidence>
<feature type="domain" description="Apple" evidence="8">
    <location>
        <begin position="853"/>
        <end position="916"/>
    </location>
</feature>
<proteinExistence type="inferred from homology"/>
<dbReference type="AlphaFoldDB" id="A0A485L2P8"/>
<dbReference type="Proteomes" id="UP000332933">
    <property type="component" value="Unassembled WGS sequence"/>
</dbReference>
<name>A0A485L2P8_9STRA</name>
<dbReference type="GO" id="GO:0003993">
    <property type="term" value="F:acid phosphatase activity"/>
    <property type="evidence" value="ECO:0007669"/>
    <property type="project" value="UniProtKB-EC"/>
</dbReference>
<dbReference type="Gene3D" id="3.60.21.10">
    <property type="match status" value="1"/>
</dbReference>
<dbReference type="EMBL" id="CAADRA010005662">
    <property type="protein sequence ID" value="VFT92051.1"/>
    <property type="molecule type" value="Genomic_DNA"/>
</dbReference>
<dbReference type="InterPro" id="IPR041792">
    <property type="entry name" value="MPP_PAP"/>
</dbReference>
<evidence type="ECO:0000256" key="6">
    <source>
        <dbReference type="RuleBase" id="RU361203"/>
    </source>
</evidence>
<dbReference type="SUPFAM" id="SSF49363">
    <property type="entry name" value="Purple acid phosphatase, N-terminal domain"/>
    <property type="match status" value="1"/>
</dbReference>
<feature type="compositionally biased region" description="Low complexity" evidence="7">
    <location>
        <begin position="472"/>
        <end position="653"/>
    </location>
</feature>
<dbReference type="GO" id="GO:0046872">
    <property type="term" value="F:metal ion binding"/>
    <property type="evidence" value="ECO:0007669"/>
    <property type="project" value="InterPro"/>
</dbReference>
<dbReference type="Gene3D" id="3.50.4.10">
    <property type="entry name" value="Hepatocyte Growth Factor"/>
    <property type="match status" value="2"/>
</dbReference>
<keyword evidence="1 6" id="KW-0732">Signal</keyword>
<dbReference type="InterPro" id="IPR008963">
    <property type="entry name" value="Purple_acid_Pase-like_N"/>
</dbReference>
<evidence type="ECO:0000256" key="2">
    <source>
        <dbReference type="ARBA" id="ARBA00022737"/>
    </source>
</evidence>
<dbReference type="SUPFAM" id="SSF56300">
    <property type="entry name" value="Metallo-dependent phosphatases"/>
    <property type="match status" value="1"/>
</dbReference>
<dbReference type="InterPro" id="IPR025733">
    <property type="entry name" value="PAPs_C"/>
</dbReference>
<dbReference type="CDD" id="cd01100">
    <property type="entry name" value="APPLE_Factor_XI_like"/>
    <property type="match status" value="1"/>
</dbReference>
<keyword evidence="4" id="KW-1015">Disulfide bond</keyword>
<dbReference type="EC" id="3.1.3.2" evidence="6"/>
<organism evidence="10 11">
    <name type="scientific">Aphanomyces stellatus</name>
    <dbReference type="NCBI Taxonomy" id="120398"/>
    <lineage>
        <taxon>Eukaryota</taxon>
        <taxon>Sar</taxon>
        <taxon>Stramenopiles</taxon>
        <taxon>Oomycota</taxon>
        <taxon>Saprolegniomycetes</taxon>
        <taxon>Saprolegniales</taxon>
        <taxon>Verrucalvaceae</taxon>
        <taxon>Aphanomyces</taxon>
    </lineage>
</organism>
<dbReference type="InterPro" id="IPR039331">
    <property type="entry name" value="PAPs-like"/>
</dbReference>
<dbReference type="EMBL" id="VJMH01005641">
    <property type="protein sequence ID" value="KAF0693822.1"/>
    <property type="molecule type" value="Genomic_DNA"/>
</dbReference>
<dbReference type="InterPro" id="IPR029052">
    <property type="entry name" value="Metallo-depent_PP-like"/>
</dbReference>
<evidence type="ECO:0000256" key="3">
    <source>
        <dbReference type="ARBA" id="ARBA00022801"/>
    </source>
</evidence>
<feature type="compositionally biased region" description="Low complexity" evidence="7">
    <location>
        <begin position="662"/>
        <end position="769"/>
    </location>
</feature>
<keyword evidence="11" id="KW-1185">Reference proteome</keyword>
<dbReference type="Pfam" id="PF14295">
    <property type="entry name" value="PAN_4"/>
    <property type="match status" value="2"/>
</dbReference>
<dbReference type="OrthoDB" id="291007at2759"/>
<feature type="signal peptide" evidence="6">
    <location>
        <begin position="1"/>
        <end position="19"/>
    </location>
</feature>
<feature type="region of interest" description="Disordered" evidence="7">
    <location>
        <begin position="472"/>
        <end position="774"/>
    </location>
</feature>
<evidence type="ECO:0000259" key="8">
    <source>
        <dbReference type="SMART" id="SM00223"/>
    </source>
</evidence>
<evidence type="ECO:0000256" key="1">
    <source>
        <dbReference type="ARBA" id="ARBA00022729"/>
    </source>
</evidence>
<dbReference type="CDD" id="cd00839">
    <property type="entry name" value="MPP_PAPs"/>
    <property type="match status" value="1"/>
</dbReference>
<dbReference type="PANTHER" id="PTHR22953">
    <property type="entry name" value="ACID PHOSPHATASE RELATED"/>
    <property type="match status" value="1"/>
</dbReference>
<comment type="catalytic activity">
    <reaction evidence="6">
        <text>a phosphate monoester + H2O = an alcohol + phosphate</text>
        <dbReference type="Rhea" id="RHEA:15017"/>
        <dbReference type="ChEBI" id="CHEBI:15377"/>
        <dbReference type="ChEBI" id="CHEBI:30879"/>
        <dbReference type="ChEBI" id="CHEBI:43474"/>
        <dbReference type="ChEBI" id="CHEBI:67140"/>
        <dbReference type="EC" id="3.1.3.2"/>
    </reaction>
</comment>
<evidence type="ECO:0000256" key="4">
    <source>
        <dbReference type="ARBA" id="ARBA00023157"/>
    </source>
</evidence>
<protein>
    <recommendedName>
        <fullName evidence="6">Purple acid phosphatase</fullName>
        <ecNumber evidence="6">3.1.3.2</ecNumber>
    </recommendedName>
</protein>
<dbReference type="PRINTS" id="PR01217">
    <property type="entry name" value="PRICHEXTENSN"/>
</dbReference>
<reference evidence="10 11" key="1">
    <citation type="submission" date="2019-03" db="EMBL/GenBank/DDBJ databases">
        <authorList>
            <person name="Gaulin E."/>
            <person name="Dumas B."/>
        </authorList>
    </citation>
    <scope>NUCLEOTIDE SEQUENCE [LARGE SCALE GENOMIC DNA]</scope>
    <source>
        <strain evidence="10">CBS 568.67</strain>
    </source>
</reference>
<keyword evidence="5" id="KW-0325">Glycoprotein</keyword>
<keyword evidence="3 6" id="KW-0378">Hydrolase</keyword>
<keyword evidence="2" id="KW-0677">Repeat</keyword>
<feature type="chain" id="PRO_5033890940" description="Purple acid phosphatase" evidence="6">
    <location>
        <begin position="20"/>
        <end position="916"/>
    </location>
</feature>